<sequence length="185" mass="20961">MSQISRLISNYQKFVCLPWPSNLAGRQRVWFAVYPPAEERRVRARIGEFEVATLEAKHRWRLIDITNAPARWLGSHEYRDGYFAEPDALVTIEEDLKAEIAGQIRGACQADGVDQDTVVAVLGAGGLFGFTHVSSLVAELEESIRGRLLVFFPGEYERNLYRFMDARDGFNYMAAPITCSERLTL</sequence>
<name>A0A1F6C961_HANXR</name>
<evidence type="ECO:0000313" key="1">
    <source>
        <dbReference type="EMBL" id="OGG45688.1"/>
    </source>
</evidence>
<protein>
    <recommendedName>
        <fullName evidence="3">DUF1788 domain-containing protein</fullName>
    </recommendedName>
</protein>
<reference evidence="1 2" key="1">
    <citation type="journal article" date="2016" name="Nat. Commun.">
        <title>Thousands of microbial genomes shed light on interconnected biogeochemical processes in an aquifer system.</title>
        <authorList>
            <person name="Anantharaman K."/>
            <person name="Brown C.T."/>
            <person name="Hug L.A."/>
            <person name="Sharon I."/>
            <person name="Castelle C.J."/>
            <person name="Probst A.J."/>
            <person name="Thomas B.C."/>
            <person name="Singh A."/>
            <person name="Wilkins M.J."/>
            <person name="Karaoz U."/>
            <person name="Brodie E.L."/>
            <person name="Williams K.H."/>
            <person name="Hubbard S.S."/>
            <person name="Banfield J.F."/>
        </authorList>
    </citation>
    <scope>NUCLEOTIDE SEQUENCE [LARGE SCALE GENOMIC DNA]</scope>
    <source>
        <strain evidence="2">RIFCSPLOWO2_12_FULL_64_10</strain>
    </source>
</reference>
<accession>A0A1F6C961</accession>
<gene>
    <name evidence="1" type="ORF">A3F84_14495</name>
</gene>
<evidence type="ECO:0000313" key="2">
    <source>
        <dbReference type="Proteomes" id="UP000178606"/>
    </source>
</evidence>
<organism evidence="1 2">
    <name type="scientific">Handelsmanbacteria sp. (strain RIFCSPLOWO2_12_FULL_64_10)</name>
    <dbReference type="NCBI Taxonomy" id="1817868"/>
    <lineage>
        <taxon>Bacteria</taxon>
        <taxon>Candidatus Handelsmaniibacteriota</taxon>
    </lineage>
</organism>
<comment type="caution">
    <text evidence="1">The sequence shown here is derived from an EMBL/GenBank/DDBJ whole genome shotgun (WGS) entry which is preliminary data.</text>
</comment>
<evidence type="ECO:0008006" key="3">
    <source>
        <dbReference type="Google" id="ProtNLM"/>
    </source>
</evidence>
<dbReference type="AlphaFoldDB" id="A0A1F6C961"/>
<dbReference type="EMBL" id="MFKF01000368">
    <property type="protein sequence ID" value="OGG45688.1"/>
    <property type="molecule type" value="Genomic_DNA"/>
</dbReference>
<dbReference type="Proteomes" id="UP000178606">
    <property type="component" value="Unassembled WGS sequence"/>
</dbReference>
<proteinExistence type="predicted"/>